<dbReference type="SUPFAM" id="SSF50978">
    <property type="entry name" value="WD40 repeat-like"/>
    <property type="match status" value="1"/>
</dbReference>
<feature type="non-terminal residue" evidence="3">
    <location>
        <position position="1"/>
    </location>
</feature>
<dbReference type="InterPro" id="IPR015943">
    <property type="entry name" value="WD40/YVTN_repeat-like_dom_sf"/>
</dbReference>
<dbReference type="OMA" id="SYCDCAK"/>
<organism evidence="3 4">
    <name type="scientific">Conidiobolus coronatus (strain ATCC 28846 / CBS 209.66 / NRRL 28638)</name>
    <name type="common">Delacroixia coronata</name>
    <dbReference type="NCBI Taxonomy" id="796925"/>
    <lineage>
        <taxon>Eukaryota</taxon>
        <taxon>Fungi</taxon>
        <taxon>Fungi incertae sedis</taxon>
        <taxon>Zoopagomycota</taxon>
        <taxon>Entomophthoromycotina</taxon>
        <taxon>Entomophthoromycetes</taxon>
        <taxon>Entomophthorales</taxon>
        <taxon>Ancylistaceae</taxon>
        <taxon>Conidiobolus</taxon>
    </lineage>
</organism>
<dbReference type="STRING" id="796925.A0A137NW15"/>
<keyword evidence="1" id="KW-0853">WD repeat</keyword>
<accession>A0A137NW15</accession>
<protein>
    <submittedName>
        <fullName evidence="3">WD40 repeat-like protein</fullName>
    </submittedName>
</protein>
<dbReference type="InterPro" id="IPR036322">
    <property type="entry name" value="WD40_repeat_dom_sf"/>
</dbReference>
<evidence type="ECO:0000313" key="4">
    <source>
        <dbReference type="Proteomes" id="UP000070444"/>
    </source>
</evidence>
<keyword evidence="4" id="KW-1185">Reference proteome</keyword>
<dbReference type="EMBL" id="KQ964688">
    <property type="protein sequence ID" value="KXN66804.1"/>
    <property type="molecule type" value="Genomic_DNA"/>
</dbReference>
<dbReference type="Gene3D" id="2.130.10.10">
    <property type="entry name" value="YVTN repeat-like/Quinoprotein amine dehydrogenase"/>
    <property type="match status" value="2"/>
</dbReference>
<dbReference type="Proteomes" id="UP000070444">
    <property type="component" value="Unassembled WGS sequence"/>
</dbReference>
<evidence type="ECO:0000313" key="3">
    <source>
        <dbReference type="EMBL" id="KXN66804.1"/>
    </source>
</evidence>
<dbReference type="AlphaFoldDB" id="A0A137NW15"/>
<proteinExistence type="predicted"/>
<sequence length="449" mass="51322">EVAKKPSKKEKKITDPIFKFEVKAPKKAKKAPLFDSRSVYQLAVNYPDQFGAEPHQNSSTNWIQNGSPMNLSFQTPPQQGFLLGMKLSPDGQVLCSFSQLGYIYIYDSNTMEMLCKLRDTEEPNIDEFYIDRHRWSEADEDNHILPCPIKIFDLSSGKVVTKLEGHAEEVLSIKHVYFKGESYYLTCSQDGTIIKWKLNPLTMEVESKSTIQDGVTCMAFNTSFVPNCGNKYFLAACDNQVKLFDFELEKFLQAFDSQFSSYCDCLKFINLSMDSLQFFESELSAVNNLFNNGTEDDEDEDDFEDDIDRSIKFPDAYFVARGVELLDMEENTVASRPNSVCLYRFIFPKNDNDKFDIQLVKKYGNERYYSNSWLIKITSDGSNLLAPTLNGQVFVFDLKTGQVKDVLKGVSELEVRDVIIHHTLEKVFICADDGVIYTYVPSSQPIEID</sequence>
<dbReference type="PANTHER" id="PTHR19857:SF8">
    <property type="entry name" value="ANGIO-ASSOCIATED MIGRATORY CELL PROTEIN"/>
    <property type="match status" value="1"/>
</dbReference>
<dbReference type="SMART" id="SM00320">
    <property type="entry name" value="WD40"/>
    <property type="match status" value="4"/>
</dbReference>
<dbReference type="PANTHER" id="PTHR19857">
    <property type="entry name" value="MITOCHONDRIAL DIVISION PROTEIN 1-RELATED"/>
    <property type="match status" value="1"/>
</dbReference>
<evidence type="ECO:0000256" key="1">
    <source>
        <dbReference type="ARBA" id="ARBA00022574"/>
    </source>
</evidence>
<dbReference type="OrthoDB" id="5588835at2759"/>
<evidence type="ECO:0000256" key="2">
    <source>
        <dbReference type="ARBA" id="ARBA00022737"/>
    </source>
</evidence>
<name>A0A137NW15_CONC2</name>
<dbReference type="InterPro" id="IPR051179">
    <property type="entry name" value="WD_repeat_multifunction"/>
</dbReference>
<gene>
    <name evidence="3" type="ORF">CONCODRAFT_11270</name>
</gene>
<reference evidence="3 4" key="1">
    <citation type="journal article" date="2015" name="Genome Biol. Evol.">
        <title>Phylogenomic analyses indicate that early fungi evolved digesting cell walls of algal ancestors of land plants.</title>
        <authorList>
            <person name="Chang Y."/>
            <person name="Wang S."/>
            <person name="Sekimoto S."/>
            <person name="Aerts A.L."/>
            <person name="Choi C."/>
            <person name="Clum A."/>
            <person name="LaButti K.M."/>
            <person name="Lindquist E.A."/>
            <person name="Yee Ngan C."/>
            <person name="Ohm R.A."/>
            <person name="Salamov A.A."/>
            <person name="Grigoriev I.V."/>
            <person name="Spatafora J.W."/>
            <person name="Berbee M.L."/>
        </authorList>
    </citation>
    <scope>NUCLEOTIDE SEQUENCE [LARGE SCALE GENOMIC DNA]</scope>
    <source>
        <strain evidence="3 4">NRRL 28638</strain>
    </source>
</reference>
<dbReference type="InterPro" id="IPR001680">
    <property type="entry name" value="WD40_rpt"/>
</dbReference>
<keyword evidence="2" id="KW-0677">Repeat</keyword>
<dbReference type="Pfam" id="PF00400">
    <property type="entry name" value="WD40"/>
    <property type="match status" value="1"/>
</dbReference>